<feature type="chain" id="PRO_5037274472" evidence="1">
    <location>
        <begin position="22"/>
        <end position="183"/>
    </location>
</feature>
<dbReference type="WBParaSite" id="ACRNAN_scaffold5417.g31163.t1">
    <property type="protein sequence ID" value="ACRNAN_scaffold5417.g31163.t1"/>
    <property type="gene ID" value="ACRNAN_scaffold5417.g31163"/>
</dbReference>
<keyword evidence="2" id="KW-1185">Reference proteome</keyword>
<evidence type="ECO:0000313" key="2">
    <source>
        <dbReference type="Proteomes" id="UP000887540"/>
    </source>
</evidence>
<protein>
    <submittedName>
        <fullName evidence="3">DUF148 domain-containing protein</fullName>
    </submittedName>
</protein>
<keyword evidence="1" id="KW-0732">Signal</keyword>
<dbReference type="Proteomes" id="UP000887540">
    <property type="component" value="Unplaced"/>
</dbReference>
<accession>A0A914E3Q5</accession>
<proteinExistence type="predicted"/>
<name>A0A914E3Q5_9BILA</name>
<dbReference type="AlphaFoldDB" id="A0A914E3Q5"/>
<evidence type="ECO:0000256" key="1">
    <source>
        <dbReference type="SAM" id="SignalP"/>
    </source>
</evidence>
<organism evidence="2 3">
    <name type="scientific">Acrobeloides nanus</name>
    <dbReference type="NCBI Taxonomy" id="290746"/>
    <lineage>
        <taxon>Eukaryota</taxon>
        <taxon>Metazoa</taxon>
        <taxon>Ecdysozoa</taxon>
        <taxon>Nematoda</taxon>
        <taxon>Chromadorea</taxon>
        <taxon>Rhabditida</taxon>
        <taxon>Tylenchina</taxon>
        <taxon>Cephalobomorpha</taxon>
        <taxon>Cephaloboidea</taxon>
        <taxon>Cephalobidae</taxon>
        <taxon>Acrobeloides</taxon>
    </lineage>
</organism>
<feature type="signal peptide" evidence="1">
    <location>
        <begin position="1"/>
        <end position="21"/>
    </location>
</feature>
<sequence length="183" mass="21593">MFFKLLFICSVFIVFGVSVDGFQGASQTYDYLTKLGLIESSFYQNLDPTNQAEVLAIYENKQLTFDDRNKEMEEWIQKQPPQIQTAAKLYLQNRSQAYKDIEVYIQQLIANLSPAAKAFVQQEVAKINTENMEQEFEEYDQDFHELPPNVQQEIYQYNAQLGQFCQQTFNKYLSNRSKRYIHF</sequence>
<reference evidence="3" key="1">
    <citation type="submission" date="2022-11" db="UniProtKB">
        <authorList>
            <consortium name="WormBaseParasite"/>
        </authorList>
    </citation>
    <scope>IDENTIFICATION</scope>
</reference>
<evidence type="ECO:0000313" key="3">
    <source>
        <dbReference type="WBParaSite" id="ACRNAN_scaffold5417.g31163.t1"/>
    </source>
</evidence>